<proteinExistence type="predicted"/>
<feature type="transmembrane region" description="Helical" evidence="1">
    <location>
        <begin position="49"/>
        <end position="78"/>
    </location>
</feature>
<evidence type="ECO:0000313" key="2">
    <source>
        <dbReference type="EMBL" id="MBR7828020.1"/>
    </source>
</evidence>
<dbReference type="Pfam" id="PF07332">
    <property type="entry name" value="Phage_holin_3_6"/>
    <property type="match status" value="1"/>
</dbReference>
<dbReference type="InterPro" id="IPR009937">
    <property type="entry name" value="Phage_holin_3_6"/>
</dbReference>
<feature type="transmembrane region" description="Helical" evidence="1">
    <location>
        <begin position="84"/>
        <end position="106"/>
    </location>
</feature>
<evidence type="ECO:0000313" key="3">
    <source>
        <dbReference type="Proteomes" id="UP000676325"/>
    </source>
</evidence>
<evidence type="ECO:0000256" key="1">
    <source>
        <dbReference type="SAM" id="Phobius"/>
    </source>
</evidence>
<keyword evidence="1" id="KW-0812">Transmembrane</keyword>
<accession>A0A941E812</accession>
<keyword evidence="3" id="KW-1185">Reference proteome</keyword>
<comment type="caution">
    <text evidence="2">The sequence shown here is derived from an EMBL/GenBank/DDBJ whole genome shotgun (WGS) entry which is preliminary data.</text>
</comment>
<reference evidence="2" key="1">
    <citation type="submission" date="2021-04" db="EMBL/GenBank/DDBJ databases">
        <title>Genome based classification of Actinospica acidithermotolerans sp. nov., an actinobacterium isolated from an Indonesian hot spring.</title>
        <authorList>
            <person name="Kusuma A.B."/>
            <person name="Putra K.E."/>
            <person name="Nafisah S."/>
            <person name="Loh J."/>
            <person name="Nouioui I."/>
            <person name="Goodfellow M."/>
        </authorList>
    </citation>
    <scope>NUCLEOTIDE SEQUENCE</scope>
    <source>
        <strain evidence="2">MGRD01-02</strain>
    </source>
</reference>
<protein>
    <submittedName>
        <fullName evidence="2">Phage holin family protein</fullName>
    </submittedName>
</protein>
<name>A0A941E812_9ACTN</name>
<keyword evidence="1" id="KW-1133">Transmembrane helix</keyword>
<dbReference type="Proteomes" id="UP000676325">
    <property type="component" value="Unassembled WGS sequence"/>
</dbReference>
<organism evidence="2 3">
    <name type="scientific">Actinospica acidithermotolerans</name>
    <dbReference type="NCBI Taxonomy" id="2828514"/>
    <lineage>
        <taxon>Bacteria</taxon>
        <taxon>Bacillati</taxon>
        <taxon>Actinomycetota</taxon>
        <taxon>Actinomycetes</taxon>
        <taxon>Catenulisporales</taxon>
        <taxon>Actinospicaceae</taxon>
        <taxon>Actinospica</taxon>
    </lineage>
</organism>
<dbReference type="AlphaFoldDB" id="A0A941E812"/>
<sequence length="138" mass="14210">MTMSEEQARELDSISTVGLVNLAVEQTQLIVRQEVALARAELTRKAKQAALGSAVGAVAGLFALIALLCAVGAAVAGFANLVPVWAAALIVAAILLGMAGIAGLAARQRFTKASPSAPPDVVASVKADVTEVRRRLHR</sequence>
<gene>
    <name evidence="2" type="ORF">KDK95_17015</name>
</gene>
<dbReference type="EMBL" id="JAGSOH010000047">
    <property type="protein sequence ID" value="MBR7828020.1"/>
    <property type="molecule type" value="Genomic_DNA"/>
</dbReference>
<keyword evidence="1" id="KW-0472">Membrane</keyword>